<feature type="compositionally biased region" description="Polar residues" evidence="1">
    <location>
        <begin position="365"/>
        <end position="375"/>
    </location>
</feature>
<feature type="compositionally biased region" description="Acidic residues" evidence="1">
    <location>
        <begin position="443"/>
        <end position="457"/>
    </location>
</feature>
<dbReference type="Proteomes" id="UP000249165">
    <property type="component" value="Unassembled WGS sequence"/>
</dbReference>
<dbReference type="PROSITE" id="PS50817">
    <property type="entry name" value="INTEIN_N_TER"/>
    <property type="match status" value="1"/>
</dbReference>
<protein>
    <submittedName>
        <fullName evidence="3">Hint domain-containing protein</fullName>
    </submittedName>
</protein>
<dbReference type="EMBL" id="QLMG01000002">
    <property type="protein sequence ID" value="RAK23049.1"/>
    <property type="molecule type" value="Genomic_DNA"/>
</dbReference>
<gene>
    <name evidence="3" type="ORF">ATI53_1002229</name>
</gene>
<dbReference type="Pfam" id="PF13403">
    <property type="entry name" value="Hint_2"/>
    <property type="match status" value="1"/>
</dbReference>
<evidence type="ECO:0000313" key="4">
    <source>
        <dbReference type="Proteomes" id="UP000249165"/>
    </source>
</evidence>
<dbReference type="OrthoDB" id="6305173at2"/>
<dbReference type="InterPro" id="IPR003587">
    <property type="entry name" value="Hint_dom_N"/>
</dbReference>
<comment type="caution">
    <text evidence="3">The sequence shown here is derived from an EMBL/GenBank/DDBJ whole genome shotgun (WGS) entry which is preliminary data.</text>
</comment>
<evidence type="ECO:0000313" key="3">
    <source>
        <dbReference type="EMBL" id="RAK23049.1"/>
    </source>
</evidence>
<keyword evidence="4" id="KW-1185">Reference proteome</keyword>
<dbReference type="Pfam" id="PF17963">
    <property type="entry name" value="Big_9"/>
    <property type="match status" value="4"/>
</dbReference>
<dbReference type="SUPFAM" id="SSF51294">
    <property type="entry name" value="Hedgehog/intein (Hint) domain"/>
    <property type="match status" value="1"/>
</dbReference>
<accession>A0A327YYQ8</accession>
<evidence type="ECO:0000256" key="1">
    <source>
        <dbReference type="SAM" id="MobiDB-lite"/>
    </source>
</evidence>
<proteinExistence type="predicted"/>
<dbReference type="NCBIfam" id="NF012211">
    <property type="entry name" value="tand_rpt_95"/>
    <property type="match status" value="4"/>
</dbReference>
<dbReference type="InterPro" id="IPR028992">
    <property type="entry name" value="Hedgehog/Intein_dom"/>
</dbReference>
<dbReference type="Gene3D" id="2.60.40.2810">
    <property type="match status" value="4"/>
</dbReference>
<name>A0A327YYQ8_9RHOB</name>
<organism evidence="3 4">
    <name type="scientific">Salipiger aestuarii</name>
    <dbReference type="NCBI Taxonomy" id="568098"/>
    <lineage>
        <taxon>Bacteria</taxon>
        <taxon>Pseudomonadati</taxon>
        <taxon>Pseudomonadota</taxon>
        <taxon>Alphaproteobacteria</taxon>
        <taxon>Rhodobacterales</taxon>
        <taxon>Roseobacteraceae</taxon>
        <taxon>Salipiger</taxon>
    </lineage>
</organism>
<dbReference type="InterPro" id="IPR006141">
    <property type="entry name" value="Intein_N"/>
</dbReference>
<dbReference type="GO" id="GO:0016539">
    <property type="term" value="P:intein-mediated protein splicing"/>
    <property type="evidence" value="ECO:0007669"/>
    <property type="project" value="InterPro"/>
</dbReference>
<dbReference type="Gene3D" id="2.170.16.10">
    <property type="entry name" value="Hedgehog/Intein (Hint) domain"/>
    <property type="match status" value="1"/>
</dbReference>
<dbReference type="InterPro" id="IPR036844">
    <property type="entry name" value="Hint_dom_sf"/>
</dbReference>
<dbReference type="AlphaFoldDB" id="A0A327YYQ8"/>
<dbReference type="PANTHER" id="PTHR34720">
    <property type="entry name" value="MICROCYSTIN DEPENDENT PROTEIN"/>
    <property type="match status" value="1"/>
</dbReference>
<sequence length="803" mass="83290">MADLVLDWNALGAYGTNLDDTAADAVTTTVDTGGVAVDITFTAQDDEAQAFTATYDGHVPEGSGIDPNSHLKLFGLGGDGGGTISSTSTTVLDFNATDEAYGDAVQNVTFVLNDVDGGAGSDLGDLVEYADGGNPATGFQDYVTVLAYDAGGNATEVTITPLGGTTSVDGDTATGDTITSFADQNGTLQVDIAGPVSRIEIVYENGGDATQGVLISDVSFSTVDAEDLPPMAADDTVTTPEDVAVVINVLDNDSDPEGGALTVTGATATNGAVTINDDGTLTFTPDENYNGEAQVSYTVADPTGNTDDAVVDITVTPVNDDPVAVDDDVSTDPGAPVTFDPTGNDTDVDGDELTGTVGDPDYGTVTDNGDGTFTYTPDDGFTGEDTIPYTVDDGNGGTDDGVITVTTGDDTCPVDNTPPVAVDDSVPTGIDTPVTFDPTANDTDADGDPLDVSDIGDPDNGTLTDNGDGTYTYTPDDGFTGDDTIPYTVDDGQGGADDGVITVTTGDDTGPGGNTAPTAVDDVYATSLYTSQTVDPTLNDTDPEGDPLTVTAVGEADFGSVTLNADGTVTYTSDATPDGYTDGSFYDTFTYSVSDGNGGESEANVSVEVLPCFTPGTLIATPQGERLVEDLEVGDRVITRDNGIQEIRWIGNRELTGHDLARKPHLRPVLIQAGALGRNLPEHDLLVSPNHRVLVANDKTALYFEEREVLAAAKHLTGLDGVDEIGTLGVTYIHMMFDNHEVVLSNGAWTESFQPGDMTLGAMDEDQRQEIFELFPELEHTEGLRAYGAARRSLKKHEAQLLC</sequence>
<dbReference type="SMART" id="SM00306">
    <property type="entry name" value="HintN"/>
    <property type="match status" value="1"/>
</dbReference>
<dbReference type="RefSeq" id="WP_111549652.1">
    <property type="nucleotide sequence ID" value="NZ_LIQE01000001.1"/>
</dbReference>
<reference evidence="3 4" key="1">
    <citation type="submission" date="2018-06" db="EMBL/GenBank/DDBJ databases">
        <title>Genomic Encyclopedia of Archaeal and Bacterial Type Strains, Phase II (KMG-II): from individual species to whole genera.</title>
        <authorList>
            <person name="Goeker M."/>
        </authorList>
    </citation>
    <scope>NUCLEOTIDE SEQUENCE [LARGE SCALE GENOMIC DNA]</scope>
    <source>
        <strain evidence="3 4">DSM 22011</strain>
    </source>
</reference>
<dbReference type="PANTHER" id="PTHR34720:SF9">
    <property type="entry name" value="BLR4714 PROTEIN"/>
    <property type="match status" value="1"/>
</dbReference>
<feature type="region of interest" description="Disordered" evidence="1">
    <location>
        <begin position="319"/>
        <end position="383"/>
    </location>
</feature>
<feature type="region of interest" description="Disordered" evidence="1">
    <location>
        <begin position="408"/>
        <end position="469"/>
    </location>
</feature>
<feature type="domain" description="Hint" evidence="2">
    <location>
        <begin position="610"/>
        <end position="714"/>
    </location>
</feature>
<evidence type="ECO:0000259" key="2">
    <source>
        <dbReference type="SMART" id="SM00306"/>
    </source>
</evidence>